<dbReference type="InterPro" id="IPR001041">
    <property type="entry name" value="2Fe-2S_ferredoxin-type"/>
</dbReference>
<comment type="similarity">
    <text evidence="1">Belongs to the adrenodoxin/putidaredoxin family.</text>
</comment>
<dbReference type="InterPro" id="IPR036010">
    <property type="entry name" value="2Fe-2S_ferredoxin-like_sf"/>
</dbReference>
<keyword evidence="5" id="KW-0411">Iron-sulfur</keyword>
<keyword evidence="4" id="KW-0408">Iron</keyword>
<dbReference type="GO" id="GO:0005829">
    <property type="term" value="C:cytosol"/>
    <property type="evidence" value="ECO:0007669"/>
    <property type="project" value="TreeGrafter"/>
</dbReference>
<dbReference type="KEGG" id="kcm:ABWK59_26075"/>
<evidence type="ECO:0000313" key="8">
    <source>
        <dbReference type="EMBL" id="XCM82127.1"/>
    </source>
</evidence>
<evidence type="ECO:0000256" key="1">
    <source>
        <dbReference type="ARBA" id="ARBA00010914"/>
    </source>
</evidence>
<evidence type="ECO:0000256" key="5">
    <source>
        <dbReference type="ARBA" id="ARBA00023014"/>
    </source>
</evidence>
<dbReference type="PANTHER" id="PTHR23426:SF65">
    <property type="entry name" value="FERREDOXIN-2, MITOCHONDRIAL"/>
    <property type="match status" value="1"/>
</dbReference>
<reference evidence="8" key="1">
    <citation type="submission" date="2024-06" db="EMBL/GenBank/DDBJ databases">
        <title>The genome sequences of Kitasatospora sp. strain HUAS MG31.</title>
        <authorList>
            <person name="Mo P."/>
        </authorList>
    </citation>
    <scope>NUCLEOTIDE SEQUENCE</scope>
    <source>
        <strain evidence="8">HUAS MG31</strain>
    </source>
</reference>
<evidence type="ECO:0000256" key="2">
    <source>
        <dbReference type="ARBA" id="ARBA00022714"/>
    </source>
</evidence>
<dbReference type="Pfam" id="PF00111">
    <property type="entry name" value="Fer2"/>
    <property type="match status" value="1"/>
</dbReference>
<dbReference type="RefSeq" id="WP_354643053.1">
    <property type="nucleotide sequence ID" value="NZ_CP159872.1"/>
</dbReference>
<dbReference type="EMBL" id="CP159872">
    <property type="protein sequence ID" value="XCM82127.1"/>
    <property type="molecule type" value="Genomic_DNA"/>
</dbReference>
<dbReference type="GO" id="GO:0009055">
    <property type="term" value="F:electron transfer activity"/>
    <property type="evidence" value="ECO:0007669"/>
    <property type="project" value="TreeGrafter"/>
</dbReference>
<evidence type="ECO:0000256" key="3">
    <source>
        <dbReference type="ARBA" id="ARBA00022723"/>
    </source>
</evidence>
<accession>A0AAU8K0D9</accession>
<dbReference type="GO" id="GO:0046872">
    <property type="term" value="F:metal ion binding"/>
    <property type="evidence" value="ECO:0007669"/>
    <property type="project" value="UniProtKB-KW"/>
</dbReference>
<dbReference type="GO" id="GO:0140647">
    <property type="term" value="P:P450-containing electron transport chain"/>
    <property type="evidence" value="ECO:0007669"/>
    <property type="project" value="InterPro"/>
</dbReference>
<dbReference type="InterPro" id="IPR012675">
    <property type="entry name" value="Beta-grasp_dom_sf"/>
</dbReference>
<dbReference type="SUPFAM" id="SSF54292">
    <property type="entry name" value="2Fe-2S ferredoxin-like"/>
    <property type="match status" value="1"/>
</dbReference>
<dbReference type="PANTHER" id="PTHR23426">
    <property type="entry name" value="FERREDOXIN/ADRENODOXIN"/>
    <property type="match status" value="1"/>
</dbReference>
<sequence>MAKITYKHPDGTETVVDVPAPNTVMRGAKINNIVGIEAQCGGSAQCGTCHVYVDETCGVALPEMHEDEDEVLYGTASPRRDSSRLSCQLRITDDALDGLVVHLPERQS</sequence>
<keyword evidence="3" id="KW-0479">Metal-binding</keyword>
<comment type="cofactor">
    <cofactor evidence="6">
        <name>[2Fe-2S] cluster</name>
        <dbReference type="ChEBI" id="CHEBI:190135"/>
    </cofactor>
</comment>
<dbReference type="Gene3D" id="3.10.20.30">
    <property type="match status" value="1"/>
</dbReference>
<organism evidence="8">
    <name type="scientific">Kitasatospora camelliae</name>
    <dbReference type="NCBI Taxonomy" id="3156397"/>
    <lineage>
        <taxon>Bacteria</taxon>
        <taxon>Bacillati</taxon>
        <taxon>Actinomycetota</taxon>
        <taxon>Actinomycetes</taxon>
        <taxon>Kitasatosporales</taxon>
        <taxon>Streptomycetaceae</taxon>
        <taxon>Kitasatospora</taxon>
    </lineage>
</organism>
<evidence type="ECO:0000256" key="4">
    <source>
        <dbReference type="ARBA" id="ARBA00023004"/>
    </source>
</evidence>
<protein>
    <submittedName>
        <fullName evidence="8">2Fe-2S iron-sulfur cluster-binding protein</fullName>
    </submittedName>
</protein>
<dbReference type="AlphaFoldDB" id="A0AAU8K0D9"/>
<name>A0AAU8K0D9_9ACTN</name>
<dbReference type="InterPro" id="IPR001055">
    <property type="entry name" value="Adrenodoxin-like"/>
</dbReference>
<dbReference type="GO" id="GO:0051537">
    <property type="term" value="F:2 iron, 2 sulfur cluster binding"/>
    <property type="evidence" value="ECO:0007669"/>
    <property type="project" value="UniProtKB-KW"/>
</dbReference>
<dbReference type="CDD" id="cd00207">
    <property type="entry name" value="fer2"/>
    <property type="match status" value="1"/>
</dbReference>
<proteinExistence type="inferred from homology"/>
<dbReference type="PRINTS" id="PR00355">
    <property type="entry name" value="ADRENODOXIN"/>
</dbReference>
<evidence type="ECO:0000256" key="6">
    <source>
        <dbReference type="ARBA" id="ARBA00034078"/>
    </source>
</evidence>
<gene>
    <name evidence="8" type="ORF">ABWK59_26075</name>
</gene>
<evidence type="ECO:0000259" key="7">
    <source>
        <dbReference type="PROSITE" id="PS51085"/>
    </source>
</evidence>
<feature type="domain" description="2Fe-2S ferredoxin-type" evidence="7">
    <location>
        <begin position="2"/>
        <end position="107"/>
    </location>
</feature>
<dbReference type="PROSITE" id="PS51085">
    <property type="entry name" value="2FE2S_FER_2"/>
    <property type="match status" value="1"/>
</dbReference>
<keyword evidence="2" id="KW-0001">2Fe-2S</keyword>